<dbReference type="OrthoDB" id="9803420at2"/>
<dbReference type="GO" id="GO:0005737">
    <property type="term" value="C:cytoplasm"/>
    <property type="evidence" value="ECO:0007669"/>
    <property type="project" value="UniProtKB-SubCell"/>
</dbReference>
<dbReference type="HAMAP" id="MF_00052_B">
    <property type="entry name" value="RNase_HII_B"/>
    <property type="match status" value="1"/>
</dbReference>
<evidence type="ECO:0000256" key="5">
    <source>
        <dbReference type="ARBA" id="ARBA00007383"/>
    </source>
</evidence>
<name>A0A346XUS9_9ACTN</name>
<evidence type="ECO:0000256" key="14">
    <source>
        <dbReference type="HAMAP-Rule" id="MF_00052"/>
    </source>
</evidence>
<dbReference type="InterPro" id="IPR024567">
    <property type="entry name" value="RNase_HII/HIII_dom"/>
</dbReference>
<dbReference type="CDD" id="cd07182">
    <property type="entry name" value="RNase_HII_bacteria_HII_like"/>
    <property type="match status" value="1"/>
</dbReference>
<dbReference type="InterPro" id="IPR012337">
    <property type="entry name" value="RNaseH-like_sf"/>
</dbReference>
<gene>
    <name evidence="14" type="primary">rnhB</name>
    <name evidence="18" type="ORF">DVS28_a1276</name>
</gene>
<dbReference type="GO" id="GO:0003723">
    <property type="term" value="F:RNA binding"/>
    <property type="evidence" value="ECO:0007669"/>
    <property type="project" value="UniProtKB-UniRule"/>
</dbReference>
<keyword evidence="10 14" id="KW-0479">Metal-binding</keyword>
<accession>A0A346XUS9</accession>
<keyword evidence="12 14" id="KW-0378">Hydrolase</keyword>
<dbReference type="Gene3D" id="3.30.420.10">
    <property type="entry name" value="Ribonuclease H-like superfamily/Ribonuclease H"/>
    <property type="match status" value="1"/>
</dbReference>
<dbReference type="GO" id="GO:0030145">
    <property type="term" value="F:manganese ion binding"/>
    <property type="evidence" value="ECO:0007669"/>
    <property type="project" value="UniProtKB-UniRule"/>
</dbReference>
<keyword evidence="19" id="KW-1185">Reference proteome</keyword>
<dbReference type="SUPFAM" id="SSF53098">
    <property type="entry name" value="Ribonuclease H-like"/>
    <property type="match status" value="1"/>
</dbReference>
<dbReference type="GO" id="GO:0032299">
    <property type="term" value="C:ribonuclease H2 complex"/>
    <property type="evidence" value="ECO:0007669"/>
    <property type="project" value="TreeGrafter"/>
</dbReference>
<dbReference type="PANTHER" id="PTHR10954">
    <property type="entry name" value="RIBONUCLEASE H2 SUBUNIT A"/>
    <property type="match status" value="1"/>
</dbReference>
<evidence type="ECO:0000256" key="8">
    <source>
        <dbReference type="ARBA" id="ARBA00022490"/>
    </source>
</evidence>
<evidence type="ECO:0000256" key="16">
    <source>
        <dbReference type="RuleBase" id="RU003515"/>
    </source>
</evidence>
<feature type="domain" description="RNase H type-2" evidence="17">
    <location>
        <begin position="38"/>
        <end position="229"/>
    </location>
</feature>
<feature type="binding site" evidence="14 15">
    <location>
        <position position="136"/>
    </location>
    <ligand>
        <name>a divalent metal cation</name>
        <dbReference type="ChEBI" id="CHEBI:60240"/>
    </ligand>
</feature>
<comment type="cofactor">
    <cofactor evidence="14 15">
        <name>Mn(2+)</name>
        <dbReference type="ChEBI" id="CHEBI:29035"/>
    </cofactor>
    <cofactor evidence="14 15">
        <name>Mg(2+)</name>
        <dbReference type="ChEBI" id="CHEBI:18420"/>
    </cofactor>
    <text evidence="14 15">Manganese or magnesium. Binds 1 divalent metal ion per monomer in the absence of substrate. May bind a second metal ion after substrate binding.</text>
</comment>
<evidence type="ECO:0000313" key="18">
    <source>
        <dbReference type="EMBL" id="AXV05976.1"/>
    </source>
</evidence>
<dbReference type="PANTHER" id="PTHR10954:SF18">
    <property type="entry name" value="RIBONUCLEASE HII"/>
    <property type="match status" value="1"/>
</dbReference>
<feature type="binding site" evidence="14 15">
    <location>
        <position position="44"/>
    </location>
    <ligand>
        <name>a divalent metal cation</name>
        <dbReference type="ChEBI" id="CHEBI:60240"/>
    </ligand>
</feature>
<evidence type="ECO:0000256" key="13">
    <source>
        <dbReference type="ARBA" id="ARBA00023211"/>
    </source>
</evidence>
<proteinExistence type="inferred from homology"/>
<keyword evidence="8 14" id="KW-0963">Cytoplasm</keyword>
<evidence type="ECO:0000256" key="11">
    <source>
        <dbReference type="ARBA" id="ARBA00022759"/>
    </source>
</evidence>
<keyword evidence="11 14" id="KW-0255">Endonuclease</keyword>
<evidence type="ECO:0000256" key="12">
    <source>
        <dbReference type="ARBA" id="ARBA00022801"/>
    </source>
</evidence>
<evidence type="ECO:0000313" key="19">
    <source>
        <dbReference type="Proteomes" id="UP000264006"/>
    </source>
</evidence>
<protein>
    <recommendedName>
        <fullName evidence="7 14">Ribonuclease HII</fullName>
        <shortName evidence="14">RNase HII</shortName>
        <ecNumber evidence="6 14">3.1.26.4</ecNumber>
    </recommendedName>
</protein>
<evidence type="ECO:0000256" key="2">
    <source>
        <dbReference type="ARBA" id="ARBA00001946"/>
    </source>
</evidence>
<comment type="function">
    <text evidence="3 14 16">Endonuclease that specifically degrades the RNA of RNA-DNA hybrids.</text>
</comment>
<comment type="catalytic activity">
    <reaction evidence="1 14 15 16">
        <text>Endonucleolytic cleavage to 5'-phosphomonoester.</text>
        <dbReference type="EC" id="3.1.26.4"/>
    </reaction>
</comment>
<evidence type="ECO:0000256" key="3">
    <source>
        <dbReference type="ARBA" id="ARBA00004065"/>
    </source>
</evidence>
<evidence type="ECO:0000259" key="17">
    <source>
        <dbReference type="PROSITE" id="PS51975"/>
    </source>
</evidence>
<dbReference type="AlphaFoldDB" id="A0A346XUS9"/>
<evidence type="ECO:0000256" key="10">
    <source>
        <dbReference type="ARBA" id="ARBA00022723"/>
    </source>
</evidence>
<dbReference type="PROSITE" id="PS51975">
    <property type="entry name" value="RNASE_H_2"/>
    <property type="match status" value="1"/>
</dbReference>
<organism evidence="18 19">
    <name type="scientific">Euzebya pacifica</name>
    <dbReference type="NCBI Taxonomy" id="1608957"/>
    <lineage>
        <taxon>Bacteria</taxon>
        <taxon>Bacillati</taxon>
        <taxon>Actinomycetota</taxon>
        <taxon>Nitriliruptoria</taxon>
        <taxon>Euzebyales</taxon>
    </lineage>
</organism>
<comment type="cofactor">
    <cofactor evidence="2">
        <name>Mg(2+)</name>
        <dbReference type="ChEBI" id="CHEBI:18420"/>
    </cofactor>
</comment>
<dbReference type="NCBIfam" id="NF000595">
    <property type="entry name" value="PRK00015.1-3"/>
    <property type="match status" value="1"/>
</dbReference>
<evidence type="ECO:0000256" key="1">
    <source>
        <dbReference type="ARBA" id="ARBA00000077"/>
    </source>
</evidence>
<evidence type="ECO:0000256" key="6">
    <source>
        <dbReference type="ARBA" id="ARBA00012180"/>
    </source>
</evidence>
<reference evidence="18 19" key="1">
    <citation type="submission" date="2018-09" db="EMBL/GenBank/DDBJ databases">
        <title>Complete genome sequence of Euzebya sp. DY32-46 isolated from seawater of Pacific Ocean.</title>
        <authorList>
            <person name="Xu L."/>
            <person name="Wu Y.-H."/>
            <person name="Xu X.-W."/>
        </authorList>
    </citation>
    <scope>NUCLEOTIDE SEQUENCE [LARGE SCALE GENOMIC DNA]</scope>
    <source>
        <strain evidence="18 19">DY32-46</strain>
    </source>
</reference>
<evidence type="ECO:0000256" key="7">
    <source>
        <dbReference type="ARBA" id="ARBA00019179"/>
    </source>
</evidence>
<evidence type="ECO:0000256" key="9">
    <source>
        <dbReference type="ARBA" id="ARBA00022722"/>
    </source>
</evidence>
<sequence length="236" mass="26125">MGLPVSRRKNVTYVNGRRIRLPDVPGLRHERRHWDDGQVVAGVDEVGRGAWAGPVTYAAVVLPTDRRMYKLRDSKQLDHARREELHDRVMDFALGVSIASASNDEIDELGMSAAMQLAARRAVEGLSLTPDVLLLDGNWDFLAGLGTHNELIVHGDAHSASIAAASIVAKVTRDRQMVDHSPIHPPYAFHSNKGYPSPAHRRALREQGPCVLHRTSWTPIAELLDGEPHSPRVRTD</sequence>
<keyword evidence="9 14" id="KW-0540">Nuclease</keyword>
<dbReference type="EC" id="3.1.26.4" evidence="6 14"/>
<dbReference type="EMBL" id="CP031165">
    <property type="protein sequence ID" value="AXV05976.1"/>
    <property type="molecule type" value="Genomic_DNA"/>
</dbReference>
<feature type="binding site" evidence="14 15">
    <location>
        <position position="45"/>
    </location>
    <ligand>
        <name>a divalent metal cation</name>
        <dbReference type="ChEBI" id="CHEBI:60240"/>
    </ligand>
</feature>
<dbReference type="RefSeq" id="WP_114590697.1">
    <property type="nucleotide sequence ID" value="NZ_CP031165.1"/>
</dbReference>
<dbReference type="InterPro" id="IPR001352">
    <property type="entry name" value="RNase_HII/HIII"/>
</dbReference>
<evidence type="ECO:0000256" key="4">
    <source>
        <dbReference type="ARBA" id="ARBA00004496"/>
    </source>
</evidence>
<dbReference type="KEGG" id="euz:DVS28_a1276"/>
<dbReference type="InterPro" id="IPR022898">
    <property type="entry name" value="RNase_HII"/>
</dbReference>
<dbReference type="InterPro" id="IPR036397">
    <property type="entry name" value="RNaseH_sf"/>
</dbReference>
<comment type="subcellular location">
    <subcellularLocation>
        <location evidence="4 14">Cytoplasm</location>
    </subcellularLocation>
</comment>
<keyword evidence="13 14" id="KW-0464">Manganese</keyword>
<dbReference type="GO" id="GO:0004523">
    <property type="term" value="F:RNA-DNA hybrid ribonuclease activity"/>
    <property type="evidence" value="ECO:0007669"/>
    <property type="project" value="UniProtKB-UniRule"/>
</dbReference>
<dbReference type="GO" id="GO:0043137">
    <property type="term" value="P:DNA replication, removal of RNA primer"/>
    <property type="evidence" value="ECO:0007669"/>
    <property type="project" value="TreeGrafter"/>
</dbReference>
<comment type="similarity">
    <text evidence="5 14 16">Belongs to the RNase HII family.</text>
</comment>
<evidence type="ECO:0000256" key="15">
    <source>
        <dbReference type="PROSITE-ProRule" id="PRU01319"/>
    </source>
</evidence>
<dbReference type="Pfam" id="PF01351">
    <property type="entry name" value="RNase_HII"/>
    <property type="match status" value="1"/>
</dbReference>
<dbReference type="GO" id="GO:0006298">
    <property type="term" value="P:mismatch repair"/>
    <property type="evidence" value="ECO:0007669"/>
    <property type="project" value="TreeGrafter"/>
</dbReference>
<dbReference type="Proteomes" id="UP000264006">
    <property type="component" value="Chromosome"/>
</dbReference>